<feature type="domain" description="Autophagy-related protein 16" evidence="4">
    <location>
        <begin position="8"/>
        <end position="201"/>
    </location>
</feature>
<organism evidence="5 6">
    <name type="scientific">Lasiosphaeria ovina</name>
    <dbReference type="NCBI Taxonomy" id="92902"/>
    <lineage>
        <taxon>Eukaryota</taxon>
        <taxon>Fungi</taxon>
        <taxon>Dikarya</taxon>
        <taxon>Ascomycota</taxon>
        <taxon>Pezizomycotina</taxon>
        <taxon>Sordariomycetes</taxon>
        <taxon>Sordariomycetidae</taxon>
        <taxon>Sordariales</taxon>
        <taxon>Lasiosphaeriaceae</taxon>
        <taxon>Lasiosphaeria</taxon>
    </lineage>
</organism>
<evidence type="ECO:0000256" key="3">
    <source>
        <dbReference type="SAM" id="MobiDB-lite"/>
    </source>
</evidence>
<reference evidence="5" key="2">
    <citation type="submission" date="2023-06" db="EMBL/GenBank/DDBJ databases">
        <authorList>
            <consortium name="Lawrence Berkeley National Laboratory"/>
            <person name="Haridas S."/>
            <person name="Hensen N."/>
            <person name="Bonometti L."/>
            <person name="Westerberg I."/>
            <person name="Brannstrom I.O."/>
            <person name="Guillou S."/>
            <person name="Cros-Aarteil S."/>
            <person name="Calhoun S."/>
            <person name="Kuo A."/>
            <person name="Mondo S."/>
            <person name="Pangilinan J."/>
            <person name="Riley R."/>
            <person name="Labutti K."/>
            <person name="Andreopoulos B."/>
            <person name="Lipzen A."/>
            <person name="Chen C."/>
            <person name="Yanf M."/>
            <person name="Daum C."/>
            <person name="Ng V."/>
            <person name="Clum A."/>
            <person name="Steindorff A."/>
            <person name="Ohm R."/>
            <person name="Martin F."/>
            <person name="Silar P."/>
            <person name="Natvig D."/>
            <person name="Lalanne C."/>
            <person name="Gautier V."/>
            <person name="Ament-Velasquez S.L."/>
            <person name="Kruys A."/>
            <person name="Hutchinson M.I."/>
            <person name="Powell A.J."/>
            <person name="Barry K."/>
            <person name="Miller A.N."/>
            <person name="Grigoriev I.V."/>
            <person name="Debuchy R."/>
            <person name="Gladieux P."/>
            <person name="Thoren M.H."/>
            <person name="Johannesson H."/>
        </authorList>
    </citation>
    <scope>NUCLEOTIDE SEQUENCE</scope>
    <source>
        <strain evidence="5">CBS 958.72</strain>
    </source>
</reference>
<evidence type="ECO:0000259" key="4">
    <source>
        <dbReference type="Pfam" id="PF08614"/>
    </source>
</evidence>
<dbReference type="CDD" id="cd22887">
    <property type="entry name" value="Atg16_CCD"/>
    <property type="match status" value="1"/>
</dbReference>
<gene>
    <name evidence="5" type="ORF">B0T24DRAFT_675600</name>
</gene>
<sequence>MSGWRDEFLKGIRDAERQQNPASREIIDACSHLVDRVSSLEAEKASLQALSETSPLGSKGQAASKGTAGSPMPDVDAASDSPAVARLRFDLAEALRGKGQFQNRLQTAEEELVRLRTRTAADAKMIRDLTAERRTLTIKLRDREEELRVKNKLVADVQDELAVLNMQLDMEEKRRRDKEVENKQLVERYIQRVSQEADAMNRANEPYSRNGRA</sequence>
<evidence type="ECO:0000313" key="6">
    <source>
        <dbReference type="Proteomes" id="UP001287356"/>
    </source>
</evidence>
<reference evidence="5" key="1">
    <citation type="journal article" date="2023" name="Mol. Phylogenet. Evol.">
        <title>Genome-scale phylogeny and comparative genomics of the fungal order Sordariales.</title>
        <authorList>
            <person name="Hensen N."/>
            <person name="Bonometti L."/>
            <person name="Westerberg I."/>
            <person name="Brannstrom I.O."/>
            <person name="Guillou S."/>
            <person name="Cros-Aarteil S."/>
            <person name="Calhoun S."/>
            <person name="Haridas S."/>
            <person name="Kuo A."/>
            <person name="Mondo S."/>
            <person name="Pangilinan J."/>
            <person name="Riley R."/>
            <person name="LaButti K."/>
            <person name="Andreopoulos B."/>
            <person name="Lipzen A."/>
            <person name="Chen C."/>
            <person name="Yan M."/>
            <person name="Daum C."/>
            <person name="Ng V."/>
            <person name="Clum A."/>
            <person name="Steindorff A."/>
            <person name="Ohm R.A."/>
            <person name="Martin F."/>
            <person name="Silar P."/>
            <person name="Natvig D.O."/>
            <person name="Lalanne C."/>
            <person name="Gautier V."/>
            <person name="Ament-Velasquez S.L."/>
            <person name="Kruys A."/>
            <person name="Hutchinson M.I."/>
            <person name="Powell A.J."/>
            <person name="Barry K."/>
            <person name="Miller A.N."/>
            <person name="Grigoriev I.V."/>
            <person name="Debuchy R."/>
            <person name="Gladieux P."/>
            <person name="Hiltunen Thoren M."/>
            <person name="Johannesson H."/>
        </authorList>
    </citation>
    <scope>NUCLEOTIDE SEQUENCE</scope>
    <source>
        <strain evidence="5">CBS 958.72</strain>
    </source>
</reference>
<evidence type="ECO:0000256" key="1">
    <source>
        <dbReference type="ARBA" id="ARBA00005331"/>
    </source>
</evidence>
<feature type="region of interest" description="Disordered" evidence="3">
    <location>
        <begin position="49"/>
        <end position="79"/>
    </location>
</feature>
<feature type="coiled-coil region" evidence="2">
    <location>
        <begin position="91"/>
        <end position="188"/>
    </location>
</feature>
<dbReference type="Proteomes" id="UP001287356">
    <property type="component" value="Unassembled WGS sequence"/>
</dbReference>
<accession>A0AAE0TT50</accession>
<comment type="caution">
    <text evidence="5">The sequence shown here is derived from an EMBL/GenBank/DDBJ whole genome shotgun (WGS) entry which is preliminary data.</text>
</comment>
<keyword evidence="2" id="KW-0175">Coiled coil</keyword>
<dbReference type="Gene3D" id="1.20.5.170">
    <property type="match status" value="1"/>
</dbReference>
<evidence type="ECO:0000256" key="2">
    <source>
        <dbReference type="SAM" id="Coils"/>
    </source>
</evidence>
<protein>
    <submittedName>
        <fullName evidence="5">Autophagy-related protein 16</fullName>
    </submittedName>
</protein>
<proteinExistence type="inferred from homology"/>
<comment type="similarity">
    <text evidence="1">Belongs to the ATG16 family.</text>
</comment>
<evidence type="ECO:0000313" key="5">
    <source>
        <dbReference type="EMBL" id="KAK3379852.1"/>
    </source>
</evidence>
<feature type="compositionally biased region" description="Low complexity" evidence="3">
    <location>
        <begin position="70"/>
        <end position="79"/>
    </location>
</feature>
<dbReference type="EMBL" id="JAULSN010000002">
    <property type="protein sequence ID" value="KAK3379852.1"/>
    <property type="molecule type" value="Genomic_DNA"/>
</dbReference>
<keyword evidence="6" id="KW-1185">Reference proteome</keyword>
<dbReference type="Pfam" id="PF08614">
    <property type="entry name" value="ATG16"/>
    <property type="match status" value="1"/>
</dbReference>
<dbReference type="InterPro" id="IPR013923">
    <property type="entry name" value="Autophagy-rel_prot_16_dom"/>
</dbReference>
<name>A0AAE0TT50_9PEZI</name>
<dbReference type="AlphaFoldDB" id="A0AAE0TT50"/>